<feature type="transmembrane region" description="Helical" evidence="8">
    <location>
        <begin position="51"/>
        <end position="73"/>
    </location>
</feature>
<evidence type="ECO:0000256" key="7">
    <source>
        <dbReference type="ARBA" id="ARBA00023136"/>
    </source>
</evidence>
<name>A0A2N0QLL7_9GLOM</name>
<evidence type="ECO:0000256" key="6">
    <source>
        <dbReference type="ARBA" id="ARBA00022989"/>
    </source>
</evidence>
<evidence type="ECO:0000256" key="2">
    <source>
        <dbReference type="ARBA" id="ARBA00022475"/>
    </source>
</evidence>
<keyword evidence="5" id="KW-0573">Peptidoglycan synthesis</keyword>
<dbReference type="InterPro" id="IPR004268">
    <property type="entry name" value="MurJ"/>
</dbReference>
<comment type="subcellular location">
    <subcellularLocation>
        <location evidence="1">Cell membrane</location>
        <topology evidence="1">Multi-pass membrane protein</topology>
    </subcellularLocation>
</comment>
<keyword evidence="2" id="KW-1003">Cell membrane</keyword>
<accession>A0A2N0QLL7</accession>
<keyword evidence="6 8" id="KW-1133">Transmembrane helix</keyword>
<evidence type="ECO:0000256" key="5">
    <source>
        <dbReference type="ARBA" id="ARBA00022984"/>
    </source>
</evidence>
<gene>
    <name evidence="9" type="ORF">RhiirA1_482635</name>
</gene>
<evidence type="ECO:0000313" key="10">
    <source>
        <dbReference type="Proteomes" id="UP000232688"/>
    </source>
</evidence>
<dbReference type="Pfam" id="PF03023">
    <property type="entry name" value="MurJ"/>
    <property type="match status" value="1"/>
</dbReference>
<dbReference type="EMBL" id="LLXH01006701">
    <property type="protein sequence ID" value="PKC51938.1"/>
    <property type="molecule type" value="Genomic_DNA"/>
</dbReference>
<dbReference type="GO" id="GO:0008360">
    <property type="term" value="P:regulation of cell shape"/>
    <property type="evidence" value="ECO:0007669"/>
    <property type="project" value="UniProtKB-KW"/>
</dbReference>
<dbReference type="AlphaFoldDB" id="A0A2N0QLL7"/>
<keyword evidence="4" id="KW-0133">Cell shape</keyword>
<sequence length="136" mass="15521">MMINFTTHKVVIIPVMLATSLSLALIPTITKYFTQGDYGQLRNAMDKSYQILFFITLPAALGISVLANEIYFMLYSESEMGANILAHYAPVAVLFALFQVTAALLQGNASRWSYFSNCNWLWRVHFNQYNRFEEST</sequence>
<dbReference type="InterPro" id="IPR050833">
    <property type="entry name" value="Poly_Biosynth_Transport"/>
</dbReference>
<reference evidence="9 10" key="2">
    <citation type="submission" date="2017-10" db="EMBL/GenBank/DDBJ databases">
        <title>Genome analyses suggest a sexual origin of heterokaryosis in a supposedly ancient asexual fungus.</title>
        <authorList>
            <person name="Corradi N."/>
            <person name="Sedzielewska K."/>
            <person name="Noel J."/>
            <person name="Charron P."/>
            <person name="Farinelli L."/>
            <person name="Marton T."/>
            <person name="Kruger M."/>
            <person name="Pelin A."/>
            <person name="Brachmann A."/>
            <person name="Corradi N."/>
        </authorList>
    </citation>
    <scope>NUCLEOTIDE SEQUENCE [LARGE SCALE GENOMIC DNA]</scope>
    <source>
        <strain evidence="9 10">A1</strain>
    </source>
</reference>
<evidence type="ECO:0000256" key="8">
    <source>
        <dbReference type="SAM" id="Phobius"/>
    </source>
</evidence>
<comment type="caution">
    <text evidence="9">The sequence shown here is derived from an EMBL/GenBank/DDBJ whole genome shotgun (WGS) entry which is preliminary data.</text>
</comment>
<dbReference type="Proteomes" id="UP000232688">
    <property type="component" value="Unassembled WGS sequence"/>
</dbReference>
<evidence type="ECO:0000313" key="9">
    <source>
        <dbReference type="EMBL" id="PKC51938.1"/>
    </source>
</evidence>
<dbReference type="GO" id="GO:0005886">
    <property type="term" value="C:plasma membrane"/>
    <property type="evidence" value="ECO:0007669"/>
    <property type="project" value="UniProtKB-SubCell"/>
</dbReference>
<evidence type="ECO:0000256" key="3">
    <source>
        <dbReference type="ARBA" id="ARBA00022692"/>
    </source>
</evidence>
<evidence type="ECO:0000256" key="4">
    <source>
        <dbReference type="ARBA" id="ARBA00022960"/>
    </source>
</evidence>
<keyword evidence="3 8" id="KW-0812">Transmembrane</keyword>
<dbReference type="VEuPathDB" id="FungiDB:RhiirA1_482635"/>
<evidence type="ECO:0000256" key="1">
    <source>
        <dbReference type="ARBA" id="ARBA00004651"/>
    </source>
</evidence>
<keyword evidence="7 8" id="KW-0472">Membrane</keyword>
<feature type="transmembrane region" description="Helical" evidence="8">
    <location>
        <begin position="85"/>
        <end position="105"/>
    </location>
</feature>
<dbReference type="PANTHER" id="PTHR30250">
    <property type="entry name" value="PST FAMILY PREDICTED COLANIC ACID TRANSPORTER"/>
    <property type="match status" value="1"/>
</dbReference>
<proteinExistence type="predicted"/>
<protein>
    <submittedName>
        <fullName evidence="9">Uncharacterized protein</fullName>
    </submittedName>
</protein>
<dbReference type="PANTHER" id="PTHR30250:SF21">
    <property type="entry name" value="LIPID II FLIPPASE MURJ"/>
    <property type="match status" value="1"/>
</dbReference>
<feature type="transmembrane region" description="Helical" evidence="8">
    <location>
        <begin position="12"/>
        <end position="30"/>
    </location>
</feature>
<organism evidence="9 10">
    <name type="scientific">Rhizophagus irregularis</name>
    <dbReference type="NCBI Taxonomy" id="588596"/>
    <lineage>
        <taxon>Eukaryota</taxon>
        <taxon>Fungi</taxon>
        <taxon>Fungi incertae sedis</taxon>
        <taxon>Mucoromycota</taxon>
        <taxon>Glomeromycotina</taxon>
        <taxon>Glomeromycetes</taxon>
        <taxon>Glomerales</taxon>
        <taxon>Glomeraceae</taxon>
        <taxon>Rhizophagus</taxon>
    </lineage>
</organism>
<reference evidence="9 10" key="1">
    <citation type="submission" date="2017-10" db="EMBL/GenBank/DDBJ databases">
        <title>Extensive intraspecific genome diversity in a model arbuscular mycorrhizal fungus.</title>
        <authorList>
            <person name="Chen E.C.H."/>
            <person name="Morin E."/>
            <person name="Baudet D."/>
            <person name="Noel J."/>
            <person name="Ndikumana S."/>
            <person name="Charron P."/>
            <person name="St-Onge C."/>
            <person name="Giorgi J."/>
            <person name="Grigoriev I.V."/>
            <person name="Roux C."/>
            <person name="Martin F.M."/>
            <person name="Corradi N."/>
        </authorList>
    </citation>
    <scope>NUCLEOTIDE SEQUENCE [LARGE SCALE GENOMIC DNA]</scope>
    <source>
        <strain evidence="9 10">A1</strain>
    </source>
</reference>